<name>A0A0G3BKR8_9BURK</name>
<dbReference type="AlphaFoldDB" id="A0A0G3BKR8"/>
<keyword evidence="5 6" id="KW-0472">Membrane</keyword>
<feature type="domain" description="ResB-like" evidence="7">
    <location>
        <begin position="28"/>
        <end position="703"/>
    </location>
</feature>
<feature type="transmembrane region" description="Helical" evidence="6">
    <location>
        <begin position="30"/>
        <end position="49"/>
    </location>
</feature>
<dbReference type="PANTHER" id="PTHR31566:SF0">
    <property type="entry name" value="CYTOCHROME C BIOGENESIS PROTEIN CCS1, CHLOROPLASTIC"/>
    <property type="match status" value="1"/>
</dbReference>
<comment type="subcellular location">
    <subcellularLocation>
        <location evidence="1">Membrane</location>
        <topology evidence="1">Multi-pass membrane protein</topology>
    </subcellularLocation>
</comment>
<accession>A0A0G3BKR8</accession>
<protein>
    <submittedName>
        <fullName evidence="8">Cytochrome c biogenesis protein</fullName>
    </submittedName>
</protein>
<feature type="transmembrane region" description="Helical" evidence="6">
    <location>
        <begin position="644"/>
        <end position="662"/>
    </location>
</feature>
<dbReference type="Pfam" id="PF05140">
    <property type="entry name" value="ResB"/>
    <property type="match status" value="1"/>
</dbReference>
<evidence type="ECO:0000256" key="5">
    <source>
        <dbReference type="ARBA" id="ARBA00023136"/>
    </source>
</evidence>
<dbReference type="PATRIC" id="fig|413882.6.peg.1989"/>
<dbReference type="RefSeq" id="WP_047194418.1">
    <property type="nucleotide sequence ID" value="NZ_CP011371.1"/>
</dbReference>
<keyword evidence="4 6" id="KW-1133">Transmembrane helix</keyword>
<evidence type="ECO:0000256" key="2">
    <source>
        <dbReference type="ARBA" id="ARBA00022692"/>
    </source>
</evidence>
<dbReference type="GO" id="GO:0017004">
    <property type="term" value="P:cytochrome complex assembly"/>
    <property type="evidence" value="ECO:0007669"/>
    <property type="project" value="UniProtKB-KW"/>
</dbReference>
<dbReference type="KEGG" id="pbh:AAW51_1892"/>
<feature type="transmembrane region" description="Helical" evidence="6">
    <location>
        <begin position="84"/>
        <end position="103"/>
    </location>
</feature>
<keyword evidence="9" id="KW-1185">Reference proteome</keyword>
<gene>
    <name evidence="8" type="primary">resB</name>
    <name evidence="8" type="ORF">AAW51_1892</name>
</gene>
<evidence type="ECO:0000256" key="4">
    <source>
        <dbReference type="ARBA" id="ARBA00022989"/>
    </source>
</evidence>
<dbReference type="GO" id="GO:0016020">
    <property type="term" value="C:membrane"/>
    <property type="evidence" value="ECO:0007669"/>
    <property type="project" value="UniProtKB-SubCell"/>
</dbReference>
<dbReference type="InterPro" id="IPR023494">
    <property type="entry name" value="Cyt_c_bgen_Ccs1/CcsB/ResB"/>
</dbReference>
<evidence type="ECO:0000259" key="7">
    <source>
        <dbReference type="Pfam" id="PF05140"/>
    </source>
</evidence>
<dbReference type="PANTHER" id="PTHR31566">
    <property type="entry name" value="CYTOCHROME C BIOGENESIS PROTEIN CCS1, CHLOROPLASTIC"/>
    <property type="match status" value="1"/>
</dbReference>
<dbReference type="EMBL" id="CP011371">
    <property type="protein sequence ID" value="AKJ28583.1"/>
    <property type="molecule type" value="Genomic_DNA"/>
</dbReference>
<proteinExistence type="predicted"/>
<feature type="transmembrane region" description="Helical" evidence="6">
    <location>
        <begin position="175"/>
        <end position="193"/>
    </location>
</feature>
<keyword evidence="2 6" id="KW-0812">Transmembrane</keyword>
<evidence type="ECO:0000313" key="8">
    <source>
        <dbReference type="EMBL" id="AKJ28583.1"/>
    </source>
</evidence>
<evidence type="ECO:0000256" key="1">
    <source>
        <dbReference type="ARBA" id="ARBA00004141"/>
    </source>
</evidence>
<evidence type="ECO:0000256" key="3">
    <source>
        <dbReference type="ARBA" id="ARBA00022748"/>
    </source>
</evidence>
<organism evidence="8 9">
    <name type="scientific">Caldimonas brevitalea</name>
    <dbReference type="NCBI Taxonomy" id="413882"/>
    <lineage>
        <taxon>Bacteria</taxon>
        <taxon>Pseudomonadati</taxon>
        <taxon>Pseudomonadota</taxon>
        <taxon>Betaproteobacteria</taxon>
        <taxon>Burkholderiales</taxon>
        <taxon>Sphaerotilaceae</taxon>
        <taxon>Caldimonas</taxon>
    </lineage>
</organism>
<evidence type="ECO:0000313" key="9">
    <source>
        <dbReference type="Proteomes" id="UP000035352"/>
    </source>
</evidence>
<reference evidence="8 9" key="1">
    <citation type="submission" date="2015-05" db="EMBL/GenBank/DDBJ databases">
        <authorList>
            <person name="Tang B."/>
            <person name="Yu Y."/>
        </authorList>
    </citation>
    <scope>NUCLEOTIDE SEQUENCE [LARGE SCALE GENOMIC DNA]</scope>
    <source>
        <strain evidence="8 9">DSM 7029</strain>
    </source>
</reference>
<dbReference type="STRING" id="413882.AAW51_1892"/>
<dbReference type="Proteomes" id="UP000035352">
    <property type="component" value="Chromosome"/>
</dbReference>
<sequence length="728" mass="79034">MALNTFEVSPQAMPAGRKAALLELLSSMRFAISLLVVICIAAGIGSVVPQGQPGQRYVDQFGLFWSALFGRLDIYAVYSAWWFLMILGFLVLSTSLCVARNLPRILVDVRTFKEQVREQSLAAHRHKATGWRAEDPQTALARVTQRLHDGGWRYRLDVRENGVMVAAKQGAMQRLGYLLTHSSIVLICLGGLVDGDLLVRLQMWAQGVVPTQGGAGALSPAHRMGLNTPAFRANLRVTEGERASLAVINLPQGMVMQPLPFDVALKRFKVEYYDTGMPRLFASDIVIHDPQSGAEVPATVEVNRPFIYRGVAIYQSSFADGGSRLTLRAWPLDARMGLPADGKGWELHGAVHAHLNLPEAFSRNGLPVSLELTDLRVINVQDMGTADGGSDDADAAGVSVAARIEQHLGAGDKGAKPQQLRNVGPSVSYKLRDASGQAREYQNYMLPVEVDGQRVFLFGQRRDAGDTFRYLRVPADEDGSLQGWMRLRWALADPELRTRAAQRHAARATGGDPPESLVNSAAGALALFAGAAPGLPQDTAFAGFQALTEVVTRQVDPAEQTQAAELLLRLVDGTLFELNNLARERHGLAALAPNDAAGRRFLTQAALSLSDSFLYGAPAIFALDDFEHVQASVFQVARAPGTTLVYLGSALLVAGVFAMLYIRERRLWVWLQPATAESGSAGTRLACAMSANRRTLDLEREFEQLSTFLLAAPAPARASHPLPCQETT</sequence>
<evidence type="ECO:0000256" key="6">
    <source>
        <dbReference type="SAM" id="Phobius"/>
    </source>
</evidence>
<keyword evidence="3" id="KW-0201">Cytochrome c-type biogenesis</keyword>
<dbReference type="InterPro" id="IPR007816">
    <property type="entry name" value="ResB-like_domain"/>
</dbReference>